<keyword evidence="7" id="KW-1133">Transmembrane helix</keyword>
<feature type="region of interest" description="Disordered" evidence="6">
    <location>
        <begin position="448"/>
        <end position="470"/>
    </location>
</feature>
<dbReference type="Gene3D" id="1.10.720.40">
    <property type="match status" value="2"/>
</dbReference>
<dbReference type="InterPro" id="IPR003887">
    <property type="entry name" value="LEM_dom"/>
</dbReference>
<keyword evidence="5" id="KW-0238">DNA-binding</keyword>
<dbReference type="SUPFAM" id="SSF63451">
    <property type="entry name" value="LEM domain"/>
    <property type="match status" value="2"/>
</dbReference>
<organism evidence="10 11">
    <name type="scientific">Myripristis murdjan</name>
    <name type="common">pinecone soldierfish</name>
    <dbReference type="NCBI Taxonomy" id="586833"/>
    <lineage>
        <taxon>Eukaryota</taxon>
        <taxon>Metazoa</taxon>
        <taxon>Chordata</taxon>
        <taxon>Craniata</taxon>
        <taxon>Vertebrata</taxon>
        <taxon>Euteleostomi</taxon>
        <taxon>Actinopterygii</taxon>
        <taxon>Neopterygii</taxon>
        <taxon>Teleostei</taxon>
        <taxon>Neoteleostei</taxon>
        <taxon>Acanthomorphata</taxon>
        <taxon>Holocentriformes</taxon>
        <taxon>Holocentridae</taxon>
        <taxon>Myripristis</taxon>
    </lineage>
</organism>
<evidence type="ECO:0000256" key="7">
    <source>
        <dbReference type="SAM" id="Phobius"/>
    </source>
</evidence>
<keyword evidence="11" id="KW-1185">Reference proteome</keyword>
<feature type="compositionally biased region" description="Acidic residues" evidence="6">
    <location>
        <begin position="136"/>
        <end position="154"/>
    </location>
</feature>
<feature type="region of interest" description="Disordered" evidence="6">
    <location>
        <begin position="49"/>
        <end position="74"/>
    </location>
</feature>
<reference evidence="10" key="3">
    <citation type="submission" date="2025-09" db="UniProtKB">
        <authorList>
            <consortium name="Ensembl"/>
        </authorList>
    </citation>
    <scope>IDENTIFICATION</scope>
</reference>
<dbReference type="PANTHER" id="PTHR12019">
    <property type="entry name" value="LAMINA-ASSOCIATED POLYPEPTIDE THYMOPOIETIN"/>
    <property type="match status" value="1"/>
</dbReference>
<dbReference type="SMART" id="SM01261">
    <property type="entry name" value="Thymopoietin"/>
    <property type="match status" value="1"/>
</dbReference>
<dbReference type="GO" id="GO:0005635">
    <property type="term" value="C:nuclear envelope"/>
    <property type="evidence" value="ECO:0007669"/>
    <property type="project" value="UniProtKB-ARBA"/>
</dbReference>
<evidence type="ECO:0000256" key="6">
    <source>
        <dbReference type="SAM" id="MobiDB-lite"/>
    </source>
</evidence>
<dbReference type="Pfam" id="PF08198">
    <property type="entry name" value="Thymopoietin"/>
    <property type="match status" value="1"/>
</dbReference>
<evidence type="ECO:0000313" key="11">
    <source>
        <dbReference type="Proteomes" id="UP000472263"/>
    </source>
</evidence>
<dbReference type="InterPro" id="IPR011015">
    <property type="entry name" value="LEM/LEM-like_dom_sf"/>
</dbReference>
<feature type="domain" description="LEM" evidence="8">
    <location>
        <begin position="76"/>
        <end position="120"/>
    </location>
</feature>
<protein>
    <submittedName>
        <fullName evidence="10">LEM domain containing 1</fullName>
    </submittedName>
</protein>
<dbReference type="PROSITE" id="PS50955">
    <property type="entry name" value="LEM_LIKE"/>
    <property type="match status" value="1"/>
</dbReference>
<evidence type="ECO:0000259" key="8">
    <source>
        <dbReference type="PROSITE" id="PS50954"/>
    </source>
</evidence>
<feature type="compositionally biased region" description="Basic and acidic residues" evidence="6">
    <location>
        <begin position="62"/>
        <end position="74"/>
    </location>
</feature>
<dbReference type="CDD" id="cd12935">
    <property type="entry name" value="LEM_like"/>
    <property type="match status" value="1"/>
</dbReference>
<keyword evidence="2" id="KW-0488">Methylation</keyword>
<reference evidence="10" key="1">
    <citation type="submission" date="2019-06" db="EMBL/GenBank/DDBJ databases">
        <authorList>
            <consortium name="Wellcome Sanger Institute Data Sharing"/>
        </authorList>
    </citation>
    <scope>NUCLEOTIDE SEQUENCE [LARGE SCALE GENOMIC DNA]</scope>
</reference>
<dbReference type="InterPro" id="IPR051656">
    <property type="entry name" value="LEM_domain"/>
</dbReference>
<evidence type="ECO:0000256" key="5">
    <source>
        <dbReference type="ARBA" id="ARBA00023125"/>
    </source>
</evidence>
<proteinExistence type="inferred from homology"/>
<dbReference type="GO" id="GO:0003677">
    <property type="term" value="F:DNA binding"/>
    <property type="evidence" value="ECO:0007669"/>
    <property type="project" value="UniProtKB-KW"/>
</dbReference>
<feature type="region of interest" description="Disordered" evidence="6">
    <location>
        <begin position="118"/>
        <end position="158"/>
    </location>
</feature>
<keyword evidence="3" id="KW-0597">Phosphoprotein</keyword>
<reference evidence="10" key="2">
    <citation type="submission" date="2025-08" db="UniProtKB">
        <authorList>
            <consortium name="Ensembl"/>
        </authorList>
    </citation>
    <scope>IDENTIFICATION</scope>
</reference>
<dbReference type="InterPro" id="IPR013146">
    <property type="entry name" value="LEM-like_dom"/>
</dbReference>
<evidence type="ECO:0000256" key="4">
    <source>
        <dbReference type="ARBA" id="ARBA00022990"/>
    </source>
</evidence>
<evidence type="ECO:0000313" key="10">
    <source>
        <dbReference type="Ensembl" id="ENSMMDP00005041063.1"/>
    </source>
</evidence>
<evidence type="ECO:0000256" key="1">
    <source>
        <dbReference type="ARBA" id="ARBA00007744"/>
    </source>
</evidence>
<keyword evidence="7" id="KW-0472">Membrane</keyword>
<feature type="domain" description="LEM-like" evidence="9">
    <location>
        <begin position="5"/>
        <end position="48"/>
    </location>
</feature>
<sequence length="470" mass="53159">MPVFVEDPAKFSKSRLKSDLVAHNVSLPSAESKKEVYVQLYLKHVNQKNAADFSSDEEDHEQDAIDKEEHAKDPQMLDLADLTDDDLKAMLLKHGVKAGPIVGSTRALYERKLKKLLEPDAQHKPNGTGDGALYSDSEEEEEDREEEEEEELDSEQVRQERAAQLEEAQQEISQAELCLQNGDYVYPQCFLMSSRLRACASRHWEPRPKRNAGNVVELSSEWSRSQCSQIPIELSRTSSLDEPTGLGSRVPPVSQSDIIHVPTSSSSRTFSITQMVEEMESQSLLSSSTDRERELNGSIVEEHWSRANRLDMLKRDKCTMKNQSLYYTPKASPYELAVKLTQEPVTDIPQEILPDSEPTPTGIHVTRRRPIKGAAGRPIQYKYPDTPVSPMTRERQEVERRLVPIYIQILVFLIVACLLYLIYAYVEDNSFNPFVALLDSLNQESGSEEGHLLQAETQDTPVLDTLTGQE</sequence>
<dbReference type="CDD" id="cd12940">
    <property type="entry name" value="LEM_LAP2_LEMD1"/>
    <property type="match status" value="1"/>
</dbReference>
<dbReference type="PANTHER" id="PTHR12019:SF22">
    <property type="entry name" value="LAMINA-ASSOCIATED POLYPEPTIDE 2, ISOFORMS BETA_GAMMA"/>
    <property type="match status" value="1"/>
</dbReference>
<evidence type="ECO:0000256" key="2">
    <source>
        <dbReference type="ARBA" id="ARBA00022481"/>
    </source>
</evidence>
<dbReference type="GeneTree" id="ENSGT00940000154098"/>
<name>A0A667ZQR5_9TELE</name>
<evidence type="ECO:0000259" key="9">
    <source>
        <dbReference type="PROSITE" id="PS50955"/>
    </source>
</evidence>
<dbReference type="SMART" id="SM00540">
    <property type="entry name" value="LEM"/>
    <property type="match status" value="1"/>
</dbReference>
<gene>
    <name evidence="10" type="primary">lemd1</name>
</gene>
<dbReference type="OrthoDB" id="6363067at2759"/>
<feature type="compositionally biased region" description="Polar residues" evidence="6">
    <location>
        <begin position="455"/>
        <end position="470"/>
    </location>
</feature>
<dbReference type="Ensembl" id="ENSMMDT00005041900.1">
    <property type="protein sequence ID" value="ENSMMDP00005041063.1"/>
    <property type="gene ID" value="ENSMMDG00005018991.1"/>
</dbReference>
<evidence type="ECO:0000256" key="3">
    <source>
        <dbReference type="ARBA" id="ARBA00022553"/>
    </source>
</evidence>
<accession>A0A667ZQR5</accession>
<dbReference type="AlphaFoldDB" id="A0A667ZQR5"/>
<dbReference type="Proteomes" id="UP000472263">
    <property type="component" value="Chromosome 7"/>
</dbReference>
<keyword evidence="4" id="KW-0007">Acetylation</keyword>
<dbReference type="InParanoid" id="A0A667ZQR5"/>
<feature type="transmembrane region" description="Helical" evidence="7">
    <location>
        <begin position="403"/>
        <end position="426"/>
    </location>
</feature>
<dbReference type="PROSITE" id="PS50954">
    <property type="entry name" value="LEM"/>
    <property type="match status" value="1"/>
</dbReference>
<feature type="region of interest" description="Disordered" evidence="6">
    <location>
        <begin position="238"/>
        <end position="260"/>
    </location>
</feature>
<keyword evidence="7" id="KW-0812">Transmembrane</keyword>
<comment type="similarity">
    <text evidence="1">Belongs to the LEM family.</text>
</comment>
<dbReference type="FunFam" id="1.10.720.40:FF:000001">
    <property type="entry name" value="LEM domain containing 2, isoform CRA_a"/>
    <property type="match status" value="2"/>
</dbReference>
<dbReference type="Pfam" id="PF03020">
    <property type="entry name" value="LEM"/>
    <property type="match status" value="1"/>
</dbReference>